<evidence type="ECO:0000256" key="4">
    <source>
        <dbReference type="ARBA" id="ARBA00022490"/>
    </source>
</evidence>
<comment type="cofactor">
    <cofactor evidence="2">
        <name>Mg(2+)</name>
        <dbReference type="ChEBI" id="CHEBI:18420"/>
    </cofactor>
</comment>
<feature type="compositionally biased region" description="Low complexity" evidence="8">
    <location>
        <begin position="1"/>
        <end position="15"/>
    </location>
</feature>
<evidence type="ECO:0000256" key="5">
    <source>
        <dbReference type="ARBA" id="ARBA00022679"/>
    </source>
</evidence>
<dbReference type="InterPro" id="IPR054708">
    <property type="entry name" value="MTPAP-like_central"/>
</dbReference>
<dbReference type="SUPFAM" id="SSF81301">
    <property type="entry name" value="Nucleotidyltransferase"/>
    <property type="match status" value="1"/>
</dbReference>
<dbReference type="GO" id="GO:0031123">
    <property type="term" value="P:RNA 3'-end processing"/>
    <property type="evidence" value="ECO:0007669"/>
    <property type="project" value="TreeGrafter"/>
</dbReference>
<dbReference type="GO" id="GO:0016779">
    <property type="term" value="F:nucleotidyltransferase activity"/>
    <property type="evidence" value="ECO:0007669"/>
    <property type="project" value="TreeGrafter"/>
</dbReference>
<dbReference type="CDD" id="cd05402">
    <property type="entry name" value="NT_PAP_TUTase"/>
    <property type="match status" value="1"/>
</dbReference>
<dbReference type="PANTHER" id="PTHR12271">
    <property type="entry name" value="POLY A POLYMERASE CID PAP -RELATED"/>
    <property type="match status" value="1"/>
</dbReference>
<dbReference type="EMBL" id="JABAHT010000274">
    <property type="protein sequence ID" value="KAF4659293.1"/>
    <property type="molecule type" value="Genomic_DNA"/>
</dbReference>
<evidence type="ECO:0000259" key="9">
    <source>
        <dbReference type="Pfam" id="PF03828"/>
    </source>
</evidence>
<dbReference type="SUPFAM" id="SSF81631">
    <property type="entry name" value="PAP/OAS1 substrate-binding domain"/>
    <property type="match status" value="1"/>
</dbReference>
<keyword evidence="7" id="KW-0460">Magnesium</keyword>
<evidence type="ECO:0000313" key="12">
    <source>
        <dbReference type="Proteomes" id="UP000570595"/>
    </source>
</evidence>
<feature type="domain" description="Poly(A) RNA polymerase mitochondrial-like central palm" evidence="10">
    <location>
        <begin position="118"/>
        <end position="272"/>
    </location>
</feature>
<feature type="region of interest" description="Disordered" evidence="8">
    <location>
        <begin position="516"/>
        <end position="569"/>
    </location>
</feature>
<evidence type="ECO:0000259" key="10">
    <source>
        <dbReference type="Pfam" id="PF22600"/>
    </source>
</evidence>
<keyword evidence="5" id="KW-0808">Transferase</keyword>
<keyword evidence="4" id="KW-0963">Cytoplasm</keyword>
<dbReference type="Pfam" id="PF22600">
    <property type="entry name" value="MTPAP-like_central"/>
    <property type="match status" value="1"/>
</dbReference>
<evidence type="ECO:0000256" key="1">
    <source>
        <dbReference type="ARBA" id="ARBA00001936"/>
    </source>
</evidence>
<dbReference type="PANTHER" id="PTHR12271:SF40">
    <property type="entry name" value="POLY(A) RNA POLYMERASE GLD2"/>
    <property type="match status" value="1"/>
</dbReference>
<keyword evidence="6" id="KW-0479">Metal-binding</keyword>
<feature type="domain" description="PAP-associated" evidence="9">
    <location>
        <begin position="378"/>
        <end position="432"/>
    </location>
</feature>
<dbReference type="Pfam" id="PF03828">
    <property type="entry name" value="PAP_assoc"/>
    <property type="match status" value="1"/>
</dbReference>
<feature type="region of interest" description="Disordered" evidence="8">
    <location>
        <begin position="1"/>
        <end position="27"/>
    </location>
</feature>
<dbReference type="AlphaFoldDB" id="A0A7J6LJG7"/>
<dbReference type="GO" id="GO:0046872">
    <property type="term" value="F:metal ion binding"/>
    <property type="evidence" value="ECO:0007669"/>
    <property type="project" value="UniProtKB-KW"/>
</dbReference>
<comment type="caution">
    <text evidence="11">The sequence shown here is derived from an EMBL/GenBank/DDBJ whole genome shotgun (WGS) entry which is preliminary data.</text>
</comment>
<evidence type="ECO:0000256" key="2">
    <source>
        <dbReference type="ARBA" id="ARBA00001946"/>
    </source>
</evidence>
<comment type="cofactor">
    <cofactor evidence="1">
        <name>Mn(2+)</name>
        <dbReference type="ChEBI" id="CHEBI:29035"/>
    </cofactor>
</comment>
<evidence type="ECO:0000256" key="3">
    <source>
        <dbReference type="ARBA" id="ARBA00004496"/>
    </source>
</evidence>
<feature type="compositionally biased region" description="Low complexity" evidence="8">
    <location>
        <begin position="516"/>
        <end position="534"/>
    </location>
</feature>
<proteinExistence type="predicted"/>
<dbReference type="InterPro" id="IPR002058">
    <property type="entry name" value="PAP_assoc"/>
</dbReference>
<protein>
    <submittedName>
        <fullName evidence="11">Zinc finger, CCHC domain containing</fullName>
    </submittedName>
</protein>
<dbReference type="Gene3D" id="1.10.1410.10">
    <property type="match status" value="1"/>
</dbReference>
<dbReference type="OrthoDB" id="415620at2759"/>
<evidence type="ECO:0000256" key="8">
    <source>
        <dbReference type="SAM" id="MobiDB-lite"/>
    </source>
</evidence>
<dbReference type="Gene3D" id="3.30.460.10">
    <property type="entry name" value="Beta Polymerase, domain 2"/>
    <property type="match status" value="1"/>
</dbReference>
<dbReference type="InterPro" id="IPR043519">
    <property type="entry name" value="NT_sf"/>
</dbReference>
<dbReference type="GO" id="GO:0005737">
    <property type="term" value="C:cytoplasm"/>
    <property type="evidence" value="ECO:0007669"/>
    <property type="project" value="UniProtKB-SubCell"/>
</dbReference>
<feature type="region of interest" description="Disordered" evidence="8">
    <location>
        <begin position="63"/>
        <end position="110"/>
    </location>
</feature>
<accession>A0A7J6LJG7</accession>
<evidence type="ECO:0000313" key="11">
    <source>
        <dbReference type="EMBL" id="KAF4659293.1"/>
    </source>
</evidence>
<organism evidence="11 12">
    <name type="scientific">Perkinsus olseni</name>
    <name type="common">Perkinsus atlanticus</name>
    <dbReference type="NCBI Taxonomy" id="32597"/>
    <lineage>
        <taxon>Eukaryota</taxon>
        <taxon>Sar</taxon>
        <taxon>Alveolata</taxon>
        <taxon>Perkinsozoa</taxon>
        <taxon>Perkinsea</taxon>
        <taxon>Perkinsida</taxon>
        <taxon>Perkinsidae</taxon>
        <taxon>Perkinsus</taxon>
    </lineage>
</organism>
<evidence type="ECO:0000256" key="6">
    <source>
        <dbReference type="ARBA" id="ARBA00022723"/>
    </source>
</evidence>
<dbReference type="Proteomes" id="UP000570595">
    <property type="component" value="Unassembled WGS sequence"/>
</dbReference>
<evidence type="ECO:0000256" key="7">
    <source>
        <dbReference type="ARBA" id="ARBA00022842"/>
    </source>
</evidence>
<gene>
    <name evidence="11" type="primary">TUT3_1</name>
    <name evidence="11" type="ORF">FOZ61_004851</name>
</gene>
<sequence length="684" mass="73398">MSATTTPAAAATSSSGEDATTPPALPRIAEISEASALAAQFVIQHQQQRQEAAKKAAAQSTTIDTTAAAEASPTETNGTSTTTAAIGSEAKDNSPVGAASPAAEVPSSATVNPAELVDSELSSFVERVALTDEDHHVHNHILGSILSVARSNLDIEATIETFGSAASGLSEKSSDIDATIICRFSALKKRFGAAGDEKSLCSAAVMGLGKAISKFEKEAPGVGLRVVQVIPSAKVPIVVLSWIGPNGNVQIVDVSINNQLPLHNTALLRNYVEMDKRVQILALCVKRWAKLCGISDAKQGNLSSYSWTLLCIYFLQVRSKGAILPSLQSMAAKRRKGEQVKHYSCPISGRVFIVDFVDRFEATTGEDAFKPADTPPSELLRDFFVFYDRDYKWGSEVVSIRTGERRSTDEYLHLPRRDTESNILIEDPLDLNRNLNCVLDYEGRIRLRRAFALFAAKVADASMEELLTQAKTLTRMRTGPTAAAMAAKHAQNATMGVGGPHRGPHAPGLTAPTLQQHTAMSQASHQQQQASQQQGRPRNMEYMRQDTSPEYQPRGPVPGSMRPGQVGGGPVGGYNMMGVGHSDIRAPSNLVLSPVKDGPGAATVVEGIRGVRVQQQQPVNSGGVAYNGAGMKKAAAPYYQYGQQQQQKETTAAATAVQSYVMPPLGYYLELQTDGHSWDIVDRW</sequence>
<reference evidence="11 12" key="1">
    <citation type="submission" date="2020-04" db="EMBL/GenBank/DDBJ databases">
        <title>Perkinsus olseni comparative genomics.</title>
        <authorList>
            <person name="Bogema D.R."/>
        </authorList>
    </citation>
    <scope>NUCLEOTIDE SEQUENCE [LARGE SCALE GENOMIC DNA]</scope>
    <source>
        <strain evidence="11">ATCC PRA-179</strain>
    </source>
</reference>
<name>A0A7J6LJG7_PEROL</name>
<comment type="subcellular location">
    <subcellularLocation>
        <location evidence="3">Cytoplasm</location>
    </subcellularLocation>
</comment>